<dbReference type="GO" id="GO:0003677">
    <property type="term" value="F:DNA binding"/>
    <property type="evidence" value="ECO:0007669"/>
    <property type="project" value="InterPro"/>
</dbReference>
<feature type="domain" description="DNA topoisomerase type IA zn finger" evidence="1">
    <location>
        <begin position="116"/>
        <end position="152"/>
    </location>
</feature>
<keyword evidence="3" id="KW-1185">Reference proteome</keyword>
<organism evidence="2 3">
    <name type="scientific">Pseudoalteromonas espejiana</name>
    <dbReference type="NCBI Taxonomy" id="28107"/>
    <lineage>
        <taxon>Bacteria</taxon>
        <taxon>Pseudomonadati</taxon>
        <taxon>Pseudomonadota</taxon>
        <taxon>Gammaproteobacteria</taxon>
        <taxon>Alteromonadales</taxon>
        <taxon>Pseudoalteromonadaceae</taxon>
        <taxon>Pseudoalteromonas</taxon>
    </lineage>
</organism>
<feature type="domain" description="DNA topoisomerase type IA zn finger" evidence="1">
    <location>
        <begin position="70"/>
        <end position="102"/>
    </location>
</feature>
<sequence>MSKIDHSLFSADKHALEKEYEVCPKCGSELVIRNSKTGPFLGCASYPACDFIRPLAHHDSNEIKILEDSACPECAKPLVVKNGRYGMFIGCTGYPQCHYIAHDDEPKKDEAELPACPKCKKGQLVARSNKFGKTFYSCDCYPSCKYTLNNKPVAQPCPKCDWPIVIEKKMANGTVLQCPQKSCLHKLTNTD</sequence>
<evidence type="ECO:0000313" key="3">
    <source>
        <dbReference type="Proteomes" id="UP000321419"/>
    </source>
</evidence>
<dbReference type="Gene3D" id="3.30.65.10">
    <property type="entry name" value="Bacterial Topoisomerase I, domain 1"/>
    <property type="match status" value="3"/>
</dbReference>
<accession>A0A510XYP9</accession>
<evidence type="ECO:0000313" key="2">
    <source>
        <dbReference type="EMBL" id="GEK56059.1"/>
    </source>
</evidence>
<dbReference type="PANTHER" id="PTHR42785">
    <property type="entry name" value="DNA TOPOISOMERASE, TYPE IA, CORE"/>
    <property type="match status" value="1"/>
</dbReference>
<dbReference type="GO" id="GO:0006265">
    <property type="term" value="P:DNA topological change"/>
    <property type="evidence" value="ECO:0007669"/>
    <property type="project" value="InterPro"/>
</dbReference>
<feature type="domain" description="DNA topoisomerase type IA zn finger" evidence="1">
    <location>
        <begin position="21"/>
        <end position="55"/>
    </location>
</feature>
<proteinExistence type="predicted"/>
<dbReference type="AlphaFoldDB" id="A0A510XYP9"/>
<gene>
    <name evidence="2" type="ORF">PES01_29040</name>
</gene>
<dbReference type="OrthoDB" id="6412825at2"/>
<name>A0A510XYP9_9GAMM</name>
<protein>
    <recommendedName>
        <fullName evidence="1">DNA topoisomerase type IA zn finger domain-containing protein</fullName>
    </recommendedName>
</protein>
<dbReference type="Pfam" id="PF01396">
    <property type="entry name" value="Zn_ribbon_Top1"/>
    <property type="match status" value="3"/>
</dbReference>
<comment type="caution">
    <text evidence="2">The sequence shown here is derived from an EMBL/GenBank/DDBJ whole genome shotgun (WGS) entry which is preliminary data.</text>
</comment>
<reference evidence="2 3" key="1">
    <citation type="submission" date="2019-07" db="EMBL/GenBank/DDBJ databases">
        <title>Whole genome shotgun sequence of Pseudoalteromonas espejiana NBRC 102222.</title>
        <authorList>
            <person name="Hosoyama A."/>
            <person name="Uohara A."/>
            <person name="Ohji S."/>
            <person name="Ichikawa N."/>
        </authorList>
    </citation>
    <scope>NUCLEOTIDE SEQUENCE [LARGE SCALE GENOMIC DNA]</scope>
    <source>
        <strain evidence="2 3">NBRC 102222</strain>
    </source>
</reference>
<dbReference type="InterPro" id="IPR000380">
    <property type="entry name" value="Topo_IA"/>
</dbReference>
<dbReference type="PANTHER" id="PTHR42785:SF1">
    <property type="entry name" value="DNA TOPOISOMERASE"/>
    <property type="match status" value="1"/>
</dbReference>
<dbReference type="RefSeq" id="WP_089346242.1">
    <property type="nucleotide sequence ID" value="NZ_BJUM01000030.1"/>
</dbReference>
<dbReference type="GO" id="GO:0003917">
    <property type="term" value="F:DNA topoisomerase type I (single strand cut, ATP-independent) activity"/>
    <property type="evidence" value="ECO:0007669"/>
    <property type="project" value="InterPro"/>
</dbReference>
<evidence type="ECO:0000259" key="1">
    <source>
        <dbReference type="Pfam" id="PF01396"/>
    </source>
</evidence>
<dbReference type="GO" id="GO:0005694">
    <property type="term" value="C:chromosome"/>
    <property type="evidence" value="ECO:0007669"/>
    <property type="project" value="InterPro"/>
</dbReference>
<dbReference type="SUPFAM" id="SSF57783">
    <property type="entry name" value="Zinc beta-ribbon"/>
    <property type="match status" value="2"/>
</dbReference>
<dbReference type="InterPro" id="IPR013498">
    <property type="entry name" value="Topo_IA_Znf"/>
</dbReference>
<dbReference type="Proteomes" id="UP000321419">
    <property type="component" value="Unassembled WGS sequence"/>
</dbReference>
<dbReference type="EMBL" id="BJUM01000030">
    <property type="protein sequence ID" value="GEK56059.1"/>
    <property type="molecule type" value="Genomic_DNA"/>
</dbReference>